<dbReference type="AlphaFoldDB" id="A0A6G9CTS7"/>
<keyword evidence="1" id="KW-1133">Transmembrane helix</keyword>
<gene>
    <name evidence="2" type="ORF">G9444_2862</name>
</gene>
<evidence type="ECO:0000313" key="3">
    <source>
        <dbReference type="Proteomes" id="UP000502345"/>
    </source>
</evidence>
<dbReference type="EMBL" id="CP050124">
    <property type="protein sequence ID" value="QIP40106.1"/>
    <property type="molecule type" value="Genomic_DNA"/>
</dbReference>
<keyword evidence="1" id="KW-0812">Transmembrane</keyword>
<organism evidence="2 3">
    <name type="scientific">Rhodococcus erythropolis</name>
    <name type="common">Arthrobacter picolinophilus</name>
    <dbReference type="NCBI Taxonomy" id="1833"/>
    <lineage>
        <taxon>Bacteria</taxon>
        <taxon>Bacillati</taxon>
        <taxon>Actinomycetota</taxon>
        <taxon>Actinomycetes</taxon>
        <taxon>Mycobacteriales</taxon>
        <taxon>Nocardiaceae</taxon>
        <taxon>Rhodococcus</taxon>
        <taxon>Rhodococcus erythropolis group</taxon>
    </lineage>
</organism>
<protein>
    <submittedName>
        <fullName evidence="2">Uncharacterized protein</fullName>
    </submittedName>
</protein>
<accession>A0A6G9CTS7</accession>
<sequence length="246" mass="25659">MSKDLLTTLEKLRPSDTVSAELWPENVQDAARTRIMATENNIGATKAPRRRVGAIVLVAAICAAVVVGCAAATGMMPKAFTDMYSGWQTMPGTNGGIDPSTAERVGSIPGPDGTLFSVFVAHGANGWRCVAPIFESAEDLDQRAPSDFSHLGDSCFPAADPDMYPEEASPFALGGGAGIMVAGPHEATYDAGAGGAVRAELHTADGQIYPTILAEDRFYGWIPLSLTSPRPTLVGYAADGTVVGTR</sequence>
<keyword evidence="1" id="KW-0472">Membrane</keyword>
<reference evidence="2 3" key="1">
    <citation type="submission" date="2020-03" db="EMBL/GenBank/DDBJ databases">
        <title>Screen low temperature-resistant strains for efficient degradation of petroleum hydrocarbons under the low temperature.</title>
        <authorList>
            <person name="Wang Y."/>
            <person name="Chen J."/>
        </authorList>
    </citation>
    <scope>NUCLEOTIDE SEQUENCE [LARGE SCALE GENOMIC DNA]</scope>
    <source>
        <strain evidence="2 3">KB1</strain>
    </source>
</reference>
<name>A0A6G9CTS7_RHOER</name>
<proteinExistence type="predicted"/>
<dbReference type="RefSeq" id="WP_162113599.1">
    <property type="nucleotide sequence ID" value="NZ_CP050124.1"/>
</dbReference>
<feature type="transmembrane region" description="Helical" evidence="1">
    <location>
        <begin position="52"/>
        <end position="76"/>
    </location>
</feature>
<evidence type="ECO:0000256" key="1">
    <source>
        <dbReference type="SAM" id="Phobius"/>
    </source>
</evidence>
<dbReference type="Proteomes" id="UP000502345">
    <property type="component" value="Chromosome"/>
</dbReference>
<evidence type="ECO:0000313" key="2">
    <source>
        <dbReference type="EMBL" id="QIP40106.1"/>
    </source>
</evidence>